<dbReference type="EMBL" id="GBXM01027913">
    <property type="protein sequence ID" value="JAH80664.1"/>
    <property type="molecule type" value="Transcribed_RNA"/>
</dbReference>
<reference evidence="1" key="1">
    <citation type="submission" date="2014-11" db="EMBL/GenBank/DDBJ databases">
        <authorList>
            <person name="Amaro Gonzalez C."/>
        </authorList>
    </citation>
    <scope>NUCLEOTIDE SEQUENCE</scope>
</reference>
<evidence type="ECO:0000313" key="1">
    <source>
        <dbReference type="EMBL" id="JAH80664.1"/>
    </source>
</evidence>
<sequence length="27" mass="3100">MLSSRLAVWCRKKGSRMRSCLGFPSQN</sequence>
<reference evidence="1" key="2">
    <citation type="journal article" date="2015" name="Fish Shellfish Immunol.">
        <title>Early steps in the European eel (Anguilla anguilla)-Vibrio vulnificus interaction in the gills: Role of the RtxA13 toxin.</title>
        <authorList>
            <person name="Callol A."/>
            <person name="Pajuelo D."/>
            <person name="Ebbesson L."/>
            <person name="Teles M."/>
            <person name="MacKenzie S."/>
            <person name="Amaro C."/>
        </authorList>
    </citation>
    <scope>NUCLEOTIDE SEQUENCE</scope>
</reference>
<organism evidence="1">
    <name type="scientific">Anguilla anguilla</name>
    <name type="common">European freshwater eel</name>
    <name type="synonym">Muraena anguilla</name>
    <dbReference type="NCBI Taxonomy" id="7936"/>
    <lineage>
        <taxon>Eukaryota</taxon>
        <taxon>Metazoa</taxon>
        <taxon>Chordata</taxon>
        <taxon>Craniata</taxon>
        <taxon>Vertebrata</taxon>
        <taxon>Euteleostomi</taxon>
        <taxon>Actinopterygii</taxon>
        <taxon>Neopterygii</taxon>
        <taxon>Teleostei</taxon>
        <taxon>Anguilliformes</taxon>
        <taxon>Anguillidae</taxon>
        <taxon>Anguilla</taxon>
    </lineage>
</organism>
<name>A0A0E9VRA6_ANGAN</name>
<dbReference type="AlphaFoldDB" id="A0A0E9VRA6"/>
<proteinExistence type="predicted"/>
<accession>A0A0E9VRA6</accession>
<protein>
    <submittedName>
        <fullName evidence="1">Uncharacterized protein</fullName>
    </submittedName>
</protein>